<reference evidence="1 2" key="1">
    <citation type="submission" date="2019-07" db="EMBL/GenBank/DDBJ databases">
        <authorList>
            <person name="Kim J.K."/>
            <person name="Cheong H.-M."/>
            <person name="Choi Y."/>
            <person name="Hwang K.J."/>
            <person name="Lee S."/>
            <person name="Choi C."/>
        </authorList>
    </citation>
    <scope>NUCLEOTIDE SEQUENCE [LARGE SCALE GENOMIC DNA]</scope>
    <source>
        <strain evidence="1 2">KS 22</strain>
    </source>
</reference>
<gene>
    <name evidence="1" type="ORF">FPL14_03680</name>
</gene>
<dbReference type="EMBL" id="CP041969">
    <property type="protein sequence ID" value="QMV40400.1"/>
    <property type="molecule type" value="Genomic_DNA"/>
</dbReference>
<accession>A0A7G5BTW6</accession>
<name>A0A7G5BTW6_9BACL</name>
<dbReference type="RefSeq" id="WP_182301755.1">
    <property type="nucleotide sequence ID" value="NZ_CP041969.1"/>
</dbReference>
<proteinExistence type="predicted"/>
<dbReference type="AlphaFoldDB" id="A0A7G5BTW6"/>
<protein>
    <submittedName>
        <fullName evidence="1">Uncharacterized protein</fullName>
    </submittedName>
</protein>
<evidence type="ECO:0000313" key="2">
    <source>
        <dbReference type="Proteomes" id="UP000515679"/>
    </source>
</evidence>
<keyword evidence="2" id="KW-1185">Reference proteome</keyword>
<dbReference type="KEGG" id="cchl:FPL14_03680"/>
<dbReference type="Proteomes" id="UP000515679">
    <property type="component" value="Chromosome"/>
</dbReference>
<evidence type="ECO:0000313" key="1">
    <source>
        <dbReference type="EMBL" id="QMV40400.1"/>
    </source>
</evidence>
<organism evidence="1 2">
    <name type="scientific">Cohnella cholangitidis</name>
    <dbReference type="NCBI Taxonomy" id="2598458"/>
    <lineage>
        <taxon>Bacteria</taxon>
        <taxon>Bacillati</taxon>
        <taxon>Bacillota</taxon>
        <taxon>Bacilli</taxon>
        <taxon>Bacillales</taxon>
        <taxon>Paenibacillaceae</taxon>
        <taxon>Cohnella</taxon>
    </lineage>
</organism>
<sequence length="167" mass="18934">MGFKKMIGLDMQLPAGKLPGYYAQIVKGIAERAPLTDRYKELLIFNDLPAVIELLDHYKVVAERCELLWLPTDGVAPGELYEDYAIVTRNDNIFVDLALTALFALDAAKPDAEPAPALLQLEEHLIGEIRNEEQTIYMMDRQLTLLADRIATAYKCEIVWLDLERLL</sequence>